<dbReference type="Proteomes" id="UP000050794">
    <property type="component" value="Unassembled WGS sequence"/>
</dbReference>
<reference evidence="6" key="1">
    <citation type="submission" date="2016-06" db="UniProtKB">
        <authorList>
            <consortium name="WormBaseParasite"/>
        </authorList>
    </citation>
    <scope>IDENTIFICATION</scope>
</reference>
<evidence type="ECO:0000313" key="5">
    <source>
        <dbReference type="Proteomes" id="UP000050794"/>
    </source>
</evidence>
<name>A0A183TYY0_TOXCA</name>
<keyword evidence="2" id="KW-0472">Membrane</keyword>
<keyword evidence="5" id="KW-1185">Reference proteome</keyword>
<evidence type="ECO:0000313" key="6">
    <source>
        <dbReference type="WBParaSite" id="TCNE_0000144901-mRNA-1"/>
    </source>
</evidence>
<feature type="chain" id="PRO_5044552909" evidence="3">
    <location>
        <begin position="26"/>
        <end position="170"/>
    </location>
</feature>
<dbReference type="EMBL" id="UYWY01001090">
    <property type="protein sequence ID" value="VDM26188.1"/>
    <property type="molecule type" value="Genomic_DNA"/>
</dbReference>
<dbReference type="InterPro" id="IPR051843">
    <property type="entry name" value="CPA1_transporter"/>
</dbReference>
<accession>A0A183TYY0</accession>
<dbReference type="AlphaFoldDB" id="A0A183TYY0"/>
<sequence>MYHTHFIRTVMLLSVSLALLFGSRAINCQSAGVFATTVLTIIALSRWRIDNRCKAEKEEEVFALLFELFSMPVMFALIGYDFEIAKLEMKMVLEGFAIAGIGMLIRLIFAFLLSFCAGLTLAEQALISVVLLSKATIQVSSHSVSKASYNHAISSRELENFDKLRLVVGT</sequence>
<feature type="transmembrane region" description="Helical" evidence="2">
    <location>
        <begin position="61"/>
        <end position="80"/>
    </location>
</feature>
<gene>
    <name evidence="4" type="ORF">TCNE_LOCUS1449</name>
</gene>
<feature type="transmembrane region" description="Helical" evidence="2">
    <location>
        <begin position="92"/>
        <end position="115"/>
    </location>
</feature>
<keyword evidence="2" id="KW-0812">Transmembrane</keyword>
<evidence type="ECO:0000313" key="4">
    <source>
        <dbReference type="EMBL" id="VDM26188.1"/>
    </source>
</evidence>
<feature type="signal peptide" evidence="3">
    <location>
        <begin position="1"/>
        <end position="25"/>
    </location>
</feature>
<evidence type="ECO:0000256" key="2">
    <source>
        <dbReference type="SAM" id="Phobius"/>
    </source>
</evidence>
<protein>
    <submittedName>
        <fullName evidence="6">Na_H_Exchanger domain-containing protein</fullName>
    </submittedName>
</protein>
<comment type="similarity">
    <text evidence="1">Belongs to the monovalent cation:proton antiporter 1 (CPA1) transporter (TC 2.A.36) family.</text>
</comment>
<evidence type="ECO:0000256" key="1">
    <source>
        <dbReference type="ARBA" id="ARBA00007367"/>
    </source>
</evidence>
<keyword evidence="2" id="KW-1133">Transmembrane helix</keyword>
<dbReference type="WBParaSite" id="TCNE_0000144901-mRNA-1">
    <property type="protein sequence ID" value="TCNE_0000144901-mRNA-1"/>
    <property type="gene ID" value="TCNE_0000144901"/>
</dbReference>
<dbReference type="GO" id="GO:0098662">
    <property type="term" value="P:inorganic cation transmembrane transport"/>
    <property type="evidence" value="ECO:0007669"/>
    <property type="project" value="TreeGrafter"/>
</dbReference>
<organism evidence="5 6">
    <name type="scientific">Toxocara canis</name>
    <name type="common">Canine roundworm</name>
    <dbReference type="NCBI Taxonomy" id="6265"/>
    <lineage>
        <taxon>Eukaryota</taxon>
        <taxon>Metazoa</taxon>
        <taxon>Ecdysozoa</taxon>
        <taxon>Nematoda</taxon>
        <taxon>Chromadorea</taxon>
        <taxon>Rhabditida</taxon>
        <taxon>Spirurina</taxon>
        <taxon>Ascaridomorpha</taxon>
        <taxon>Ascaridoidea</taxon>
        <taxon>Toxocaridae</taxon>
        <taxon>Toxocara</taxon>
    </lineage>
</organism>
<dbReference type="PANTHER" id="PTHR31102:SF1">
    <property type="entry name" value="CATION_H+ EXCHANGER DOMAIN-CONTAINING PROTEIN"/>
    <property type="match status" value="1"/>
</dbReference>
<reference evidence="4 5" key="2">
    <citation type="submission" date="2018-11" db="EMBL/GenBank/DDBJ databases">
        <authorList>
            <consortium name="Pathogen Informatics"/>
        </authorList>
    </citation>
    <scope>NUCLEOTIDE SEQUENCE [LARGE SCALE GENOMIC DNA]</scope>
</reference>
<dbReference type="PANTHER" id="PTHR31102">
    <property type="match status" value="1"/>
</dbReference>
<keyword evidence="3" id="KW-0732">Signal</keyword>
<proteinExistence type="inferred from homology"/>
<evidence type="ECO:0000256" key="3">
    <source>
        <dbReference type="SAM" id="SignalP"/>
    </source>
</evidence>